<accession>A0A1L9AZC2</accession>
<feature type="region of interest" description="Disordered" evidence="1">
    <location>
        <begin position="353"/>
        <end position="385"/>
    </location>
</feature>
<dbReference type="InterPro" id="IPR001279">
    <property type="entry name" value="Metallo-B-lactamas"/>
</dbReference>
<gene>
    <name evidence="4" type="ORF">BON30_38060</name>
</gene>
<feature type="region of interest" description="Disordered" evidence="1">
    <location>
        <begin position="289"/>
        <end position="340"/>
    </location>
</feature>
<dbReference type="Proteomes" id="UP000182229">
    <property type="component" value="Unassembled WGS sequence"/>
</dbReference>
<evidence type="ECO:0000313" key="5">
    <source>
        <dbReference type="Proteomes" id="UP000182229"/>
    </source>
</evidence>
<dbReference type="SUPFAM" id="SSF56281">
    <property type="entry name" value="Metallo-hydrolase/oxidoreductase"/>
    <property type="match status" value="1"/>
</dbReference>
<feature type="domain" description="Metallo-beta-lactamase" evidence="3">
    <location>
        <begin position="36"/>
        <end position="245"/>
    </location>
</feature>
<keyword evidence="5" id="KW-1185">Reference proteome</keyword>
<dbReference type="CDD" id="cd07731">
    <property type="entry name" value="ComA-like_MBL-fold"/>
    <property type="match status" value="1"/>
</dbReference>
<reference evidence="4 5" key="2">
    <citation type="submission" date="2016-12" db="EMBL/GenBank/DDBJ databases">
        <title>Draft Genome Sequence of Cystobacter ferrugineus Strain Cbfe23.</title>
        <authorList>
            <person name="Akbar S."/>
            <person name="Dowd S.E."/>
            <person name="Stevens D.C."/>
        </authorList>
    </citation>
    <scope>NUCLEOTIDE SEQUENCE [LARGE SCALE GENOMIC DNA]</scope>
    <source>
        <strain evidence="4 5">Cbfe23</strain>
    </source>
</reference>
<reference evidence="5" key="1">
    <citation type="submission" date="2016-11" db="EMBL/GenBank/DDBJ databases">
        <authorList>
            <person name="Shukria A."/>
            <person name="Stevens D.C."/>
        </authorList>
    </citation>
    <scope>NUCLEOTIDE SEQUENCE [LARGE SCALE GENOMIC DNA]</scope>
    <source>
        <strain evidence="5">Cbfe23</strain>
    </source>
</reference>
<dbReference type="EMBL" id="MPIN01000014">
    <property type="protein sequence ID" value="OJH35355.1"/>
    <property type="molecule type" value="Genomic_DNA"/>
</dbReference>
<feature type="signal peptide" evidence="2">
    <location>
        <begin position="1"/>
        <end position="21"/>
    </location>
</feature>
<dbReference type="InterPro" id="IPR036866">
    <property type="entry name" value="RibonucZ/Hydroxyglut_hydro"/>
</dbReference>
<dbReference type="InterPro" id="IPR035451">
    <property type="entry name" value="Ada-like_dom_sf"/>
</dbReference>
<dbReference type="InterPro" id="IPR052159">
    <property type="entry name" value="Competence_DNA_uptake"/>
</dbReference>
<dbReference type="PANTHER" id="PTHR30619">
    <property type="entry name" value="DNA INTERNALIZATION/COMPETENCE PROTEIN COMEC/REC2"/>
    <property type="match status" value="1"/>
</dbReference>
<evidence type="ECO:0000256" key="2">
    <source>
        <dbReference type="SAM" id="SignalP"/>
    </source>
</evidence>
<evidence type="ECO:0000313" key="4">
    <source>
        <dbReference type="EMBL" id="OJH35355.1"/>
    </source>
</evidence>
<evidence type="ECO:0000259" key="3">
    <source>
        <dbReference type="SMART" id="SM00849"/>
    </source>
</evidence>
<sequence>MAFARHLFALILLLAACSGRAAPLKPLSVYFFDVGQGDAALIVSPNGKTVLIDAGPPEADERLVPRVRELVQGPLDLVILTHPHLDHLGGMARVIQTVGAKVFMDPGFNHPSEAYLKLLKVVGKNVEKLRTPIPNLDNPEAPLTINLGEGASLSIFWPRVPQQPFLKDTRSDANSNSIVARLNHGATSFLFTGDAEPETETALLARPVDLRATVLKVAHHGGRYSSTAPFLAAVRPQAAIISCGAGNEYGHPTAEALQRLGAQGARVLRTDRDGEVLAVSDGDRVTFTTRKGSAPPLVISGGPAGPSAPLPVPVDVSPREGPSKTELAAPPPTAGPTRYVGLKGSKVFHREDCATLRRSKTQGRTVYTDRDSALRERRPSEDCKP</sequence>
<protein>
    <submittedName>
        <fullName evidence="4">MBL fold hydrolase</fullName>
    </submittedName>
</protein>
<dbReference type="PROSITE" id="PS51257">
    <property type="entry name" value="PROKAR_LIPOPROTEIN"/>
    <property type="match status" value="1"/>
</dbReference>
<dbReference type="InterPro" id="IPR035681">
    <property type="entry name" value="ComA-like_MBL"/>
</dbReference>
<dbReference type="Gene3D" id="3.60.15.10">
    <property type="entry name" value="Ribonuclease Z/Hydroxyacylglutathione hydrolase-like"/>
    <property type="match status" value="1"/>
</dbReference>
<dbReference type="SUPFAM" id="SSF57884">
    <property type="entry name" value="Ada DNA repair protein, N-terminal domain (N-Ada 10)"/>
    <property type="match status" value="1"/>
</dbReference>
<dbReference type="PANTHER" id="PTHR30619:SF1">
    <property type="entry name" value="RECOMBINATION PROTEIN 2"/>
    <property type="match status" value="1"/>
</dbReference>
<organism evidence="4 5">
    <name type="scientific">Cystobacter ferrugineus</name>
    <dbReference type="NCBI Taxonomy" id="83449"/>
    <lineage>
        <taxon>Bacteria</taxon>
        <taxon>Pseudomonadati</taxon>
        <taxon>Myxococcota</taxon>
        <taxon>Myxococcia</taxon>
        <taxon>Myxococcales</taxon>
        <taxon>Cystobacterineae</taxon>
        <taxon>Archangiaceae</taxon>
        <taxon>Cystobacter</taxon>
    </lineage>
</organism>
<feature type="chain" id="PRO_5013132260" evidence="2">
    <location>
        <begin position="22"/>
        <end position="385"/>
    </location>
</feature>
<evidence type="ECO:0000256" key="1">
    <source>
        <dbReference type="SAM" id="MobiDB-lite"/>
    </source>
</evidence>
<comment type="caution">
    <text evidence="4">The sequence shown here is derived from an EMBL/GenBank/DDBJ whole genome shotgun (WGS) entry which is preliminary data.</text>
</comment>
<feature type="compositionally biased region" description="Basic and acidic residues" evidence="1">
    <location>
        <begin position="367"/>
        <end position="385"/>
    </location>
</feature>
<proteinExistence type="predicted"/>
<dbReference type="OrthoDB" id="9790149at2"/>
<dbReference type="RefSeq" id="WP_071903453.1">
    <property type="nucleotide sequence ID" value="NZ_MPIN01000014.1"/>
</dbReference>
<dbReference type="AlphaFoldDB" id="A0A1L9AZC2"/>
<name>A0A1L9AZC2_9BACT</name>
<keyword evidence="2" id="KW-0732">Signal</keyword>
<dbReference type="Pfam" id="PF00753">
    <property type="entry name" value="Lactamase_B"/>
    <property type="match status" value="1"/>
</dbReference>
<dbReference type="GO" id="GO:0016787">
    <property type="term" value="F:hydrolase activity"/>
    <property type="evidence" value="ECO:0007669"/>
    <property type="project" value="UniProtKB-KW"/>
</dbReference>
<dbReference type="STRING" id="83449.BON30_38060"/>
<dbReference type="SMART" id="SM00849">
    <property type="entry name" value="Lactamase_B"/>
    <property type="match status" value="1"/>
</dbReference>
<keyword evidence="4" id="KW-0378">Hydrolase</keyword>